<feature type="transmembrane region" description="Helical" evidence="8">
    <location>
        <begin position="62"/>
        <end position="81"/>
    </location>
</feature>
<keyword evidence="2" id="KW-0813">Transport</keyword>
<feature type="transmembrane region" description="Helical" evidence="8">
    <location>
        <begin position="257"/>
        <end position="277"/>
    </location>
</feature>
<dbReference type="PANTHER" id="PTHR23522">
    <property type="entry name" value="BLL5896 PROTEIN"/>
    <property type="match status" value="1"/>
</dbReference>
<feature type="transmembrane region" description="Helical" evidence="8">
    <location>
        <begin position="123"/>
        <end position="143"/>
    </location>
</feature>
<dbReference type="RefSeq" id="WP_129572509.1">
    <property type="nucleotide sequence ID" value="NZ_CP012672.1"/>
</dbReference>
<dbReference type="Proteomes" id="UP000295497">
    <property type="component" value="Chromosome"/>
</dbReference>
<evidence type="ECO:0000313" key="10">
    <source>
        <dbReference type="EMBL" id="AUX28098.1"/>
    </source>
</evidence>
<dbReference type="GO" id="GO:0030395">
    <property type="term" value="F:lactose binding"/>
    <property type="evidence" value="ECO:0007669"/>
    <property type="project" value="TreeGrafter"/>
</dbReference>
<feature type="domain" description="Major facilitator superfamily associated" evidence="9">
    <location>
        <begin position="4"/>
        <end position="352"/>
    </location>
</feature>
<dbReference type="GO" id="GO:0015528">
    <property type="term" value="F:lactose:proton symporter activity"/>
    <property type="evidence" value="ECO:0007669"/>
    <property type="project" value="TreeGrafter"/>
</dbReference>
<evidence type="ECO:0000256" key="6">
    <source>
        <dbReference type="ARBA" id="ARBA00022989"/>
    </source>
</evidence>
<dbReference type="GO" id="GO:0005886">
    <property type="term" value="C:plasma membrane"/>
    <property type="evidence" value="ECO:0007669"/>
    <property type="project" value="UniProtKB-SubCell"/>
</dbReference>
<accession>A0A4P2QF89</accession>
<evidence type="ECO:0000256" key="2">
    <source>
        <dbReference type="ARBA" id="ARBA00022448"/>
    </source>
</evidence>
<keyword evidence="3" id="KW-1003">Cell membrane</keyword>
<keyword evidence="7 8" id="KW-0472">Membrane</keyword>
<feature type="transmembrane region" description="Helical" evidence="8">
    <location>
        <begin position="87"/>
        <end position="111"/>
    </location>
</feature>
<dbReference type="InterPro" id="IPR026032">
    <property type="entry name" value="HcaT-like"/>
</dbReference>
<dbReference type="Gene3D" id="1.20.1250.20">
    <property type="entry name" value="MFS general substrate transporter like domains"/>
    <property type="match status" value="2"/>
</dbReference>
<proteinExistence type="predicted"/>
<feature type="transmembrane region" description="Helical" evidence="8">
    <location>
        <begin position="229"/>
        <end position="250"/>
    </location>
</feature>
<organism evidence="10 11">
    <name type="scientific">Sorangium cellulosum</name>
    <name type="common">Polyangium cellulosum</name>
    <dbReference type="NCBI Taxonomy" id="56"/>
    <lineage>
        <taxon>Bacteria</taxon>
        <taxon>Pseudomonadati</taxon>
        <taxon>Myxococcota</taxon>
        <taxon>Polyangia</taxon>
        <taxon>Polyangiales</taxon>
        <taxon>Polyangiaceae</taxon>
        <taxon>Sorangium</taxon>
    </lineage>
</organism>
<dbReference type="InterPro" id="IPR036259">
    <property type="entry name" value="MFS_trans_sf"/>
</dbReference>
<dbReference type="PANTHER" id="PTHR23522:SF10">
    <property type="entry name" value="3-PHENYLPROPIONIC ACID TRANSPORTER-RELATED"/>
    <property type="match status" value="1"/>
</dbReference>
<dbReference type="EMBL" id="CP012672">
    <property type="protein sequence ID" value="AUX28098.1"/>
    <property type="molecule type" value="Genomic_DNA"/>
</dbReference>
<name>A0A4P2QF89_SORCE</name>
<dbReference type="SUPFAM" id="SSF103473">
    <property type="entry name" value="MFS general substrate transporter"/>
    <property type="match status" value="1"/>
</dbReference>
<protein>
    <submittedName>
        <fullName evidence="10">Major facilitator superfamily transporter</fullName>
    </submittedName>
</protein>
<feature type="transmembrane region" description="Helical" evidence="8">
    <location>
        <begin position="5"/>
        <end position="23"/>
    </location>
</feature>
<dbReference type="Pfam" id="PF12832">
    <property type="entry name" value="MFS_1_like"/>
    <property type="match status" value="1"/>
</dbReference>
<feature type="transmembrane region" description="Helical" evidence="8">
    <location>
        <begin position="198"/>
        <end position="217"/>
    </location>
</feature>
<reference evidence="10 11" key="1">
    <citation type="submission" date="2015-09" db="EMBL/GenBank/DDBJ databases">
        <title>Sorangium comparison.</title>
        <authorList>
            <person name="Zaburannyi N."/>
            <person name="Bunk B."/>
            <person name="Overmann J."/>
            <person name="Mueller R."/>
        </authorList>
    </citation>
    <scope>NUCLEOTIDE SEQUENCE [LARGE SCALE GENOMIC DNA]</scope>
    <source>
        <strain evidence="10 11">So ce836</strain>
    </source>
</reference>
<feature type="transmembrane region" description="Helical" evidence="8">
    <location>
        <begin position="35"/>
        <end position="55"/>
    </location>
</feature>
<keyword evidence="6 8" id="KW-1133">Transmembrane helix</keyword>
<comment type="subcellular location">
    <subcellularLocation>
        <location evidence="1">Cell inner membrane</location>
        <topology evidence="1">Multi-pass membrane protein</topology>
    </subcellularLocation>
</comment>
<sequence length="388" mass="42036">MYRIYLYYFAAEGILYPFWPTWLRSLGYRNSDIGLFIAAAYWPQVLVGFSLAYLADWRFGQMRLAAAAALLATLCMLLFYLPHHVGLYLLLTILYGGLWTAVLPLGESYLLELDKQALHDYGLIRAAGSMAFVLASIGAGSLLERFGQGLVPGLVAACMLLTAKTCFSVAAQRRVSGSVCPVAKRPAPDWRQLRNAPLLLALAAAGLIQLSHCLYFSTASNMWSAAGYSPPLIGAFWAVAVIAEISYFALSARVMRSIAPLQVIVLSGLCAVLRWLLAALGGGLVSILAGQLLHAASFAAYHSALMRYLRDHSPEGVRTLIQGLYYSLAVALPMGIVTPLAGWLFDISPSRAYLCMALIALGGTVTAYLANQRTGAKDDARAVLRRPF</sequence>
<evidence type="ECO:0000256" key="4">
    <source>
        <dbReference type="ARBA" id="ARBA00022519"/>
    </source>
</evidence>
<evidence type="ECO:0000256" key="5">
    <source>
        <dbReference type="ARBA" id="ARBA00022692"/>
    </source>
</evidence>
<dbReference type="AlphaFoldDB" id="A0A4P2QF89"/>
<evidence type="ECO:0000256" key="7">
    <source>
        <dbReference type="ARBA" id="ARBA00023136"/>
    </source>
</evidence>
<feature type="transmembrane region" description="Helical" evidence="8">
    <location>
        <begin position="323"/>
        <end position="345"/>
    </location>
</feature>
<gene>
    <name evidence="10" type="ORF">SOCE836_001660</name>
</gene>
<evidence type="ECO:0000256" key="8">
    <source>
        <dbReference type="SAM" id="Phobius"/>
    </source>
</evidence>
<feature type="transmembrane region" description="Helical" evidence="8">
    <location>
        <begin position="351"/>
        <end position="371"/>
    </location>
</feature>
<dbReference type="NCBIfam" id="NF037955">
    <property type="entry name" value="mfs"/>
    <property type="match status" value="1"/>
</dbReference>
<dbReference type="PIRSF" id="PIRSF004925">
    <property type="entry name" value="HcaT"/>
    <property type="match status" value="1"/>
</dbReference>
<feature type="transmembrane region" description="Helical" evidence="8">
    <location>
        <begin position="283"/>
        <end position="302"/>
    </location>
</feature>
<evidence type="ECO:0000256" key="1">
    <source>
        <dbReference type="ARBA" id="ARBA00004429"/>
    </source>
</evidence>
<evidence type="ECO:0000259" key="9">
    <source>
        <dbReference type="Pfam" id="PF12832"/>
    </source>
</evidence>
<dbReference type="InterPro" id="IPR024989">
    <property type="entry name" value="MFS_assoc_dom"/>
</dbReference>
<evidence type="ECO:0000256" key="3">
    <source>
        <dbReference type="ARBA" id="ARBA00022475"/>
    </source>
</evidence>
<evidence type="ECO:0000313" key="11">
    <source>
        <dbReference type="Proteomes" id="UP000295497"/>
    </source>
</evidence>
<keyword evidence="4" id="KW-0997">Cell inner membrane</keyword>
<keyword evidence="5 8" id="KW-0812">Transmembrane</keyword>